<reference evidence="1" key="2">
    <citation type="submission" date="2020-09" db="EMBL/GenBank/DDBJ databases">
        <authorList>
            <person name="Sun Q."/>
            <person name="Zhou Y."/>
        </authorList>
    </citation>
    <scope>NUCLEOTIDE SEQUENCE</scope>
    <source>
        <strain evidence="1">CGMCC 1.15360</strain>
    </source>
</reference>
<dbReference type="Proteomes" id="UP000612349">
    <property type="component" value="Unassembled WGS sequence"/>
</dbReference>
<organism evidence="1 2">
    <name type="scientific">Croceicoccus mobilis</name>
    <dbReference type="NCBI Taxonomy" id="1703339"/>
    <lineage>
        <taxon>Bacteria</taxon>
        <taxon>Pseudomonadati</taxon>
        <taxon>Pseudomonadota</taxon>
        <taxon>Alphaproteobacteria</taxon>
        <taxon>Sphingomonadales</taxon>
        <taxon>Erythrobacteraceae</taxon>
        <taxon>Croceicoccus</taxon>
    </lineage>
</organism>
<protein>
    <submittedName>
        <fullName evidence="1">Uncharacterized protein</fullName>
    </submittedName>
</protein>
<reference evidence="1" key="1">
    <citation type="journal article" date="2014" name="Int. J. Syst. Evol. Microbiol.">
        <title>Complete genome sequence of Corynebacterium casei LMG S-19264T (=DSM 44701T), isolated from a smear-ripened cheese.</title>
        <authorList>
            <consortium name="US DOE Joint Genome Institute (JGI-PGF)"/>
            <person name="Walter F."/>
            <person name="Albersmeier A."/>
            <person name="Kalinowski J."/>
            <person name="Ruckert C."/>
        </authorList>
    </citation>
    <scope>NUCLEOTIDE SEQUENCE</scope>
    <source>
        <strain evidence="1">CGMCC 1.15360</strain>
    </source>
</reference>
<evidence type="ECO:0000313" key="1">
    <source>
        <dbReference type="EMBL" id="GGD78028.1"/>
    </source>
</evidence>
<evidence type="ECO:0000313" key="2">
    <source>
        <dbReference type="Proteomes" id="UP000612349"/>
    </source>
</evidence>
<name>A0A916Z6S6_9SPHN</name>
<dbReference type="RefSeq" id="WP_066768677.1">
    <property type="nucleotide sequence ID" value="NZ_BMIP01000007.1"/>
</dbReference>
<keyword evidence="2" id="KW-1185">Reference proteome</keyword>
<dbReference type="EMBL" id="BMIP01000007">
    <property type="protein sequence ID" value="GGD78028.1"/>
    <property type="molecule type" value="Genomic_DNA"/>
</dbReference>
<sequence length="59" mass="6519">MVTVISPRSTRKKYVWLALALLLAGLLAYAWSDGGYEEKHLIEKDIPISGTSDNLEGRA</sequence>
<proteinExistence type="predicted"/>
<gene>
    <name evidence="1" type="ORF">GCM10010990_29770</name>
</gene>
<dbReference type="AlphaFoldDB" id="A0A916Z6S6"/>
<accession>A0A916Z6S6</accession>
<comment type="caution">
    <text evidence="1">The sequence shown here is derived from an EMBL/GenBank/DDBJ whole genome shotgun (WGS) entry which is preliminary data.</text>
</comment>